<gene>
    <name evidence="1" type="ORF">SLAVMIC_00401</name>
</gene>
<evidence type="ECO:0000313" key="1">
    <source>
        <dbReference type="EMBL" id="CAG7580410.1"/>
    </source>
</evidence>
<dbReference type="EMBL" id="OU342829">
    <property type="protein sequence ID" value="CAG7580410.1"/>
    <property type="molecule type" value="Genomic_DNA"/>
</dbReference>
<protein>
    <submittedName>
        <fullName evidence="1">Uncharacterized protein</fullName>
    </submittedName>
</protein>
<proteinExistence type="predicted"/>
<accession>A0A8D9CE43</accession>
<reference evidence="1" key="1">
    <citation type="submission" date="2021-06" db="EMBL/GenBank/DDBJ databases">
        <authorList>
            <person name="Gannon L."/>
            <person name="Redgwell R T."/>
            <person name="Michniewski S."/>
            <person name="Harrison D C."/>
            <person name="Millard A."/>
        </authorList>
    </citation>
    <scope>NUCLEOTIDE SEQUENCE</scope>
</reference>
<organism evidence="1">
    <name type="scientific">uncultured marine phage</name>
    <dbReference type="NCBI Taxonomy" id="707152"/>
    <lineage>
        <taxon>Viruses</taxon>
        <taxon>environmental samples</taxon>
    </lineage>
</organism>
<name>A0A8D9CE43_9VIRU</name>
<sequence>MKHLQTFESYSINESVTDADIIIEEGRYRSAEGMVDDNNLDYDWAYNKIGAFYSNSWEDEIPMLLEGTNYESETVWNYFSENHPRQNKKGKIDIDNSYVNVTKKLNSFKESTDYASSSYEVPKWLSDEDKKKVKNIIKHLKTTVSHIQHDKYIDRIEKIIKDATPTKEDGSKYCMKDANGNTVGR</sequence>